<sequence length="194" mass="23079">MNLIHFLCNFKDILCTGYDATANLTTSDGPNEPNFQSDLKPRTLAEIHLYYSNLCKKHCTQYIEQLETNQHFLEDEYKNRLLEGNTNLFNEDRFKINHDDGQLSSHMNSSEFSLEHLSEMYRQKCKACANFFYEKFKQELKTINDLYQKAINQYFSENQGRYSNIRYHPFKYPNSKEKENNRGKNVLESHEETI</sequence>
<dbReference type="Proteomes" id="UP000740883">
    <property type="component" value="Unassembled WGS sequence"/>
</dbReference>
<proteinExistence type="predicted"/>
<reference evidence="2 3" key="1">
    <citation type="journal article" date="2020" name="Genome Biol. Evol.">
        <title>Comparative genomics of strictly vertically transmitted, feminizing microsporidia endosymbionts of amphipod crustaceans.</title>
        <authorList>
            <person name="Cormier A."/>
            <person name="Chebbi M.A."/>
            <person name="Giraud I."/>
            <person name="Wattier R."/>
            <person name="Teixeira M."/>
            <person name="Gilbert C."/>
            <person name="Rigaud T."/>
            <person name="Cordaux R."/>
        </authorList>
    </citation>
    <scope>NUCLEOTIDE SEQUENCE [LARGE SCALE GENOMIC DNA]</scope>
    <source>
        <strain evidence="2 3">Ou3-Ou53</strain>
    </source>
</reference>
<name>A0A9P6KZN7_9MICR</name>
<evidence type="ECO:0000313" key="3">
    <source>
        <dbReference type="Proteomes" id="UP000740883"/>
    </source>
</evidence>
<evidence type="ECO:0000256" key="1">
    <source>
        <dbReference type="SAM" id="MobiDB-lite"/>
    </source>
</evidence>
<organism evidence="2 3">
    <name type="scientific">Nosema granulosis</name>
    <dbReference type="NCBI Taxonomy" id="83296"/>
    <lineage>
        <taxon>Eukaryota</taxon>
        <taxon>Fungi</taxon>
        <taxon>Fungi incertae sedis</taxon>
        <taxon>Microsporidia</taxon>
        <taxon>Nosematidae</taxon>
        <taxon>Nosema</taxon>
    </lineage>
</organism>
<evidence type="ECO:0000313" key="2">
    <source>
        <dbReference type="EMBL" id="KAF9763673.1"/>
    </source>
</evidence>
<feature type="region of interest" description="Disordered" evidence="1">
    <location>
        <begin position="171"/>
        <end position="194"/>
    </location>
</feature>
<dbReference type="AlphaFoldDB" id="A0A9P6KZN7"/>
<dbReference type="EMBL" id="SBJO01000062">
    <property type="protein sequence ID" value="KAF9763673.1"/>
    <property type="molecule type" value="Genomic_DNA"/>
</dbReference>
<protein>
    <submittedName>
        <fullName evidence="2">Uncharacterized protein</fullName>
    </submittedName>
</protein>
<accession>A0A9P6KZN7</accession>
<keyword evidence="3" id="KW-1185">Reference proteome</keyword>
<comment type="caution">
    <text evidence="2">The sequence shown here is derived from an EMBL/GenBank/DDBJ whole genome shotgun (WGS) entry which is preliminary data.</text>
</comment>
<gene>
    <name evidence="2" type="ORF">NGRA_1134</name>
</gene>
<feature type="compositionally biased region" description="Basic and acidic residues" evidence="1">
    <location>
        <begin position="174"/>
        <end position="194"/>
    </location>
</feature>